<dbReference type="InterPro" id="IPR002930">
    <property type="entry name" value="GCV_H"/>
</dbReference>
<dbReference type="NCBIfam" id="TIGR00527">
    <property type="entry name" value="gcvH"/>
    <property type="match status" value="1"/>
</dbReference>
<dbReference type="CDD" id="cd06848">
    <property type="entry name" value="GCS_H"/>
    <property type="match status" value="1"/>
</dbReference>
<dbReference type="PROSITE" id="PS50968">
    <property type="entry name" value="BIOTINYL_LIPOYL"/>
    <property type="match status" value="1"/>
</dbReference>
<feature type="domain" description="Lipoyl-binding" evidence="5">
    <location>
        <begin position="23"/>
        <end position="105"/>
    </location>
</feature>
<dbReference type="InterPro" id="IPR017453">
    <property type="entry name" value="GCV_H_sub"/>
</dbReference>
<dbReference type="GO" id="GO:0019464">
    <property type="term" value="P:glycine decarboxylation via glycine cleavage system"/>
    <property type="evidence" value="ECO:0007669"/>
    <property type="project" value="UniProtKB-UniRule"/>
</dbReference>
<dbReference type="EMBL" id="NJBO01000004">
    <property type="protein sequence ID" value="TKJ43458.1"/>
    <property type="molecule type" value="Genomic_DNA"/>
</dbReference>
<comment type="subunit">
    <text evidence="3">The glycine cleavage system is composed of four proteins: P, T, L and H.</text>
</comment>
<name>A0A532V8E6_UNCT6</name>
<dbReference type="Pfam" id="PF01597">
    <property type="entry name" value="GCV_H"/>
    <property type="match status" value="1"/>
</dbReference>
<reference evidence="6 7" key="1">
    <citation type="submission" date="2017-06" db="EMBL/GenBank/DDBJ databases">
        <title>Novel microbial phyla capable of carbon fixation and sulfur reduction in deep-sea sediments.</title>
        <authorList>
            <person name="Huang J."/>
            <person name="Baker B."/>
            <person name="Wang Y."/>
        </authorList>
    </citation>
    <scope>NUCLEOTIDE SEQUENCE [LARGE SCALE GENOMIC DNA]</scope>
    <source>
        <strain evidence="6">B3_TA06</strain>
    </source>
</reference>
<evidence type="ECO:0000256" key="1">
    <source>
        <dbReference type="ARBA" id="ARBA00009249"/>
    </source>
</evidence>
<dbReference type="Proteomes" id="UP000317778">
    <property type="component" value="Unassembled WGS sequence"/>
</dbReference>
<dbReference type="GO" id="GO:0005960">
    <property type="term" value="C:glycine cleavage complex"/>
    <property type="evidence" value="ECO:0007669"/>
    <property type="project" value="InterPro"/>
</dbReference>
<evidence type="ECO:0000313" key="6">
    <source>
        <dbReference type="EMBL" id="TKJ43458.1"/>
    </source>
</evidence>
<dbReference type="InterPro" id="IPR000089">
    <property type="entry name" value="Biotin_lipoyl"/>
</dbReference>
<evidence type="ECO:0000256" key="3">
    <source>
        <dbReference type="HAMAP-Rule" id="MF_00272"/>
    </source>
</evidence>
<dbReference type="HAMAP" id="MF_00272">
    <property type="entry name" value="GcvH"/>
    <property type="match status" value="1"/>
</dbReference>
<sequence length="130" mass="13935">MANVPEELKYSKSHEWVRIEGSQAVIGITDFAQGELSDIVMVELPQVGREVGTGDSIGVIEAVKAVADLYSPISGKVLEVNTNLSASPETINSDPYGEGWIAKLELADPSEAEKLMDAAAYKEFLATQGH</sequence>
<evidence type="ECO:0000256" key="4">
    <source>
        <dbReference type="PIRSR" id="PIRSR617453-50"/>
    </source>
</evidence>
<comment type="caution">
    <text evidence="6">The sequence shown here is derived from an EMBL/GenBank/DDBJ whole genome shotgun (WGS) entry which is preliminary data.</text>
</comment>
<gene>
    <name evidence="3 6" type="primary">gcvH</name>
    <name evidence="6" type="ORF">CEE36_03740</name>
</gene>
<dbReference type="PANTHER" id="PTHR11715:SF3">
    <property type="entry name" value="GLYCINE CLEAVAGE SYSTEM H PROTEIN-RELATED"/>
    <property type="match status" value="1"/>
</dbReference>
<dbReference type="InterPro" id="IPR011053">
    <property type="entry name" value="Single_hybrid_motif"/>
</dbReference>
<keyword evidence="2 3" id="KW-0450">Lipoyl</keyword>
<dbReference type="GO" id="GO:0009249">
    <property type="term" value="P:protein lipoylation"/>
    <property type="evidence" value="ECO:0007669"/>
    <property type="project" value="TreeGrafter"/>
</dbReference>
<evidence type="ECO:0000259" key="5">
    <source>
        <dbReference type="PROSITE" id="PS50968"/>
    </source>
</evidence>
<dbReference type="GO" id="GO:0005829">
    <property type="term" value="C:cytosol"/>
    <property type="evidence" value="ECO:0007669"/>
    <property type="project" value="TreeGrafter"/>
</dbReference>
<dbReference type="PROSITE" id="PS00189">
    <property type="entry name" value="LIPOYL"/>
    <property type="match status" value="1"/>
</dbReference>
<dbReference type="SUPFAM" id="SSF51230">
    <property type="entry name" value="Single hybrid motif"/>
    <property type="match status" value="1"/>
</dbReference>
<evidence type="ECO:0000256" key="2">
    <source>
        <dbReference type="ARBA" id="ARBA00022823"/>
    </source>
</evidence>
<comment type="similarity">
    <text evidence="1 3">Belongs to the GcvH family.</text>
</comment>
<protein>
    <recommendedName>
        <fullName evidence="3">Glycine cleavage system H protein</fullName>
    </recommendedName>
</protein>
<evidence type="ECO:0000313" key="7">
    <source>
        <dbReference type="Proteomes" id="UP000317778"/>
    </source>
</evidence>
<comment type="function">
    <text evidence="3">The glycine cleavage system catalyzes the degradation of glycine. The H protein shuttles the methylamine group of glycine from the P protein to the T protein.</text>
</comment>
<feature type="modified residue" description="N6-lipoyllysine" evidence="3 4">
    <location>
        <position position="64"/>
    </location>
</feature>
<comment type="cofactor">
    <cofactor evidence="3">
        <name>(R)-lipoate</name>
        <dbReference type="ChEBI" id="CHEBI:83088"/>
    </cofactor>
    <text evidence="3">Binds 1 lipoyl cofactor covalently.</text>
</comment>
<organism evidence="6 7">
    <name type="scientific">candidate division TA06 bacterium B3_TA06</name>
    <dbReference type="NCBI Taxonomy" id="2012487"/>
    <lineage>
        <taxon>Bacteria</taxon>
        <taxon>Bacteria division TA06</taxon>
    </lineage>
</organism>
<dbReference type="AlphaFoldDB" id="A0A532V8E6"/>
<dbReference type="InterPro" id="IPR003016">
    <property type="entry name" value="2-oxoA_DH_lipoyl-BS"/>
</dbReference>
<dbReference type="PANTHER" id="PTHR11715">
    <property type="entry name" value="GLYCINE CLEAVAGE SYSTEM H PROTEIN"/>
    <property type="match status" value="1"/>
</dbReference>
<proteinExistence type="inferred from homology"/>
<dbReference type="InterPro" id="IPR033753">
    <property type="entry name" value="GCV_H/Fam206"/>
</dbReference>
<dbReference type="NCBIfam" id="NF002270">
    <property type="entry name" value="PRK01202.1"/>
    <property type="match status" value="1"/>
</dbReference>
<accession>A0A532V8E6</accession>
<dbReference type="Gene3D" id="2.40.50.100">
    <property type="match status" value="1"/>
</dbReference>